<proteinExistence type="predicted"/>
<dbReference type="Proteomes" id="UP000009183">
    <property type="component" value="Chromosome 14"/>
</dbReference>
<dbReference type="AlphaFoldDB" id="E0CU71"/>
<accession>E0CU71</accession>
<protein>
    <submittedName>
        <fullName evidence="1">Uncharacterized protein</fullName>
    </submittedName>
</protein>
<sequence>MACNMRVGLPFPRIKSQQPIPLSAIIHLHLTPTTQSRLRVTRLNI</sequence>
<dbReference type="PaxDb" id="29760-VIT_14s0036g01300.t01"/>
<gene>
    <name evidence="1" type="ordered locus">VIT_14s0036g01300</name>
</gene>
<dbReference type="EMBL" id="FN595241">
    <property type="protein sequence ID" value="CBI22329.3"/>
    <property type="molecule type" value="Genomic_DNA"/>
</dbReference>
<dbReference type="HOGENOM" id="CLU_3208670_0_0_1"/>
<evidence type="ECO:0000313" key="2">
    <source>
        <dbReference type="Proteomes" id="UP000009183"/>
    </source>
</evidence>
<name>E0CU71_VITVI</name>
<keyword evidence="2" id="KW-1185">Reference proteome</keyword>
<reference evidence="2" key="1">
    <citation type="journal article" date="2007" name="Nature">
        <title>The grapevine genome sequence suggests ancestral hexaploidization in major angiosperm phyla.</title>
        <authorList>
            <consortium name="The French-Italian Public Consortium for Grapevine Genome Characterization."/>
            <person name="Jaillon O."/>
            <person name="Aury J.-M."/>
            <person name="Noel B."/>
            <person name="Policriti A."/>
            <person name="Clepet C."/>
            <person name="Casagrande A."/>
            <person name="Choisne N."/>
            <person name="Aubourg S."/>
            <person name="Vitulo N."/>
            <person name="Jubin C."/>
            <person name="Vezzi A."/>
            <person name="Legeai F."/>
            <person name="Hugueney P."/>
            <person name="Dasilva C."/>
            <person name="Horner D."/>
            <person name="Mica E."/>
            <person name="Jublot D."/>
            <person name="Poulain J."/>
            <person name="Bruyere C."/>
            <person name="Billault A."/>
            <person name="Segurens B."/>
            <person name="Gouyvenoux M."/>
            <person name="Ugarte E."/>
            <person name="Cattonaro F."/>
            <person name="Anthouard V."/>
            <person name="Vico V."/>
            <person name="Del Fabbro C."/>
            <person name="Alaux M."/>
            <person name="Di Gaspero G."/>
            <person name="Dumas V."/>
            <person name="Felice N."/>
            <person name="Paillard S."/>
            <person name="Juman I."/>
            <person name="Moroldo M."/>
            <person name="Scalabrin S."/>
            <person name="Canaguier A."/>
            <person name="Le Clainche I."/>
            <person name="Malacrida G."/>
            <person name="Durand E."/>
            <person name="Pesole G."/>
            <person name="Laucou V."/>
            <person name="Chatelet P."/>
            <person name="Merdinoglu D."/>
            <person name="Delledonne M."/>
            <person name="Pezzotti M."/>
            <person name="Lecharny A."/>
            <person name="Scarpelli C."/>
            <person name="Artiguenave F."/>
            <person name="Pe M.E."/>
            <person name="Valle G."/>
            <person name="Morgante M."/>
            <person name="Caboche M."/>
            <person name="Adam-Blondon A.-F."/>
            <person name="Weissenbach J."/>
            <person name="Quetier F."/>
            <person name="Wincker P."/>
        </authorList>
    </citation>
    <scope>NUCLEOTIDE SEQUENCE [LARGE SCALE GENOMIC DNA]</scope>
    <source>
        <strain evidence="2">cv. Pinot noir / PN40024</strain>
    </source>
</reference>
<evidence type="ECO:0000313" key="1">
    <source>
        <dbReference type="EMBL" id="CBI22329.3"/>
    </source>
</evidence>
<organism evidence="1 2">
    <name type="scientific">Vitis vinifera</name>
    <name type="common">Grape</name>
    <dbReference type="NCBI Taxonomy" id="29760"/>
    <lineage>
        <taxon>Eukaryota</taxon>
        <taxon>Viridiplantae</taxon>
        <taxon>Streptophyta</taxon>
        <taxon>Embryophyta</taxon>
        <taxon>Tracheophyta</taxon>
        <taxon>Spermatophyta</taxon>
        <taxon>Magnoliopsida</taxon>
        <taxon>eudicotyledons</taxon>
        <taxon>Gunneridae</taxon>
        <taxon>Pentapetalae</taxon>
        <taxon>rosids</taxon>
        <taxon>Vitales</taxon>
        <taxon>Vitaceae</taxon>
        <taxon>Viteae</taxon>
        <taxon>Vitis</taxon>
    </lineage>
</organism>
<dbReference type="InParanoid" id="E0CU71"/>